<protein>
    <submittedName>
        <fullName evidence="1">Uncharacterized protein</fullName>
    </submittedName>
</protein>
<dbReference type="AlphaFoldDB" id="A0A1H7BHJ2"/>
<reference evidence="2" key="1">
    <citation type="submission" date="2016-10" db="EMBL/GenBank/DDBJ databases">
        <authorList>
            <person name="Varghese N."/>
            <person name="Submissions S."/>
        </authorList>
    </citation>
    <scope>NUCLEOTIDE SEQUENCE [LARGE SCALE GENOMIC DNA]</scope>
    <source>
        <strain evidence="2">IBRC-M 10761</strain>
    </source>
</reference>
<evidence type="ECO:0000313" key="2">
    <source>
        <dbReference type="Proteomes" id="UP000199403"/>
    </source>
</evidence>
<evidence type="ECO:0000313" key="1">
    <source>
        <dbReference type="EMBL" id="SEJ73700.1"/>
    </source>
</evidence>
<sequence>MAIDTTKNTGQQLEAKKYFSGFKLAHDTYNAISSASDGSIYYILSSESLETGGRFYEYKPCEDRIVYIGDLTELCGEGSKNAVPQGKSHVSFYERQGKLYFGTHVGFYELVDGIERMPENPPNGVSTYPGGHLLSYDLASREVEDLLVLPGGEGILSMTMDLDRAQIYGITWPTGRFFHYDTEAKTLQDLGPVSFLGEAGTPGKDFRTLCRSLFVDPRCGSVYFSTADGAIFRYDPEQKKLLQEEVHLRLDYFGQYDPTRPGSMAYNWRKIFWHESEQVAYGVHGNSGYLFRFDPRKKTVELVERIVSEPSRKSGMFDQFSYGYLGFDHCIDNDTIYYLTGGPIYKNGKRVEGVESISKGAAKGLENLHLVTFRIPDRQYIDHGPILYADGAIPTYVNSIAIGKDGYIYTLARFDQAGTIIQDLIKIKDPLQG</sequence>
<dbReference type="RefSeq" id="WP_092178343.1">
    <property type="nucleotide sequence ID" value="NZ_FNZH01000010.1"/>
</dbReference>
<dbReference type="OrthoDB" id="616449at2"/>
<name>A0A1H7BHJ2_9BACT</name>
<dbReference type="STRING" id="1416801.SAMN05192553_11071"/>
<keyword evidence="2" id="KW-1185">Reference proteome</keyword>
<dbReference type="EMBL" id="FNZH01000010">
    <property type="protein sequence ID" value="SEJ73700.1"/>
    <property type="molecule type" value="Genomic_DNA"/>
</dbReference>
<dbReference type="SUPFAM" id="SSF75011">
    <property type="entry name" value="3-carboxy-cis,cis-mucoante lactonizing enzyme"/>
    <property type="match status" value="1"/>
</dbReference>
<accession>A0A1H7BHJ2</accession>
<dbReference type="Proteomes" id="UP000199403">
    <property type="component" value="Unassembled WGS sequence"/>
</dbReference>
<proteinExistence type="predicted"/>
<organism evidence="1 2">
    <name type="scientific">Cyclobacterium xiamenense</name>
    <dbReference type="NCBI Taxonomy" id="1297121"/>
    <lineage>
        <taxon>Bacteria</taxon>
        <taxon>Pseudomonadati</taxon>
        <taxon>Bacteroidota</taxon>
        <taxon>Cytophagia</taxon>
        <taxon>Cytophagales</taxon>
        <taxon>Cyclobacteriaceae</taxon>
        <taxon>Cyclobacterium</taxon>
    </lineage>
</organism>
<gene>
    <name evidence="1" type="ORF">SAMN05192553_11071</name>
</gene>